<dbReference type="RefSeq" id="WP_053418762.1">
    <property type="nucleotide sequence ID" value="NZ_JBCMHV010000017.1"/>
</dbReference>
<dbReference type="GO" id="GO:0005737">
    <property type="term" value="C:cytoplasm"/>
    <property type="evidence" value="ECO:0007669"/>
    <property type="project" value="TreeGrafter"/>
</dbReference>
<dbReference type="AlphaFoldDB" id="A0A0M0LA08"/>
<proteinExistence type="inferred from homology"/>
<dbReference type="PIRSF" id="PIRSF001439">
    <property type="entry name" value="CryM"/>
    <property type="match status" value="1"/>
</dbReference>
<dbReference type="SUPFAM" id="SSF51735">
    <property type="entry name" value="NAD(P)-binding Rossmann-fold domains"/>
    <property type="match status" value="1"/>
</dbReference>
<accession>A0A0M0LA08</accession>
<dbReference type="Gene3D" id="3.40.50.720">
    <property type="entry name" value="NAD(P)-binding Rossmann-like Domain"/>
    <property type="match status" value="1"/>
</dbReference>
<dbReference type="Pfam" id="PF02423">
    <property type="entry name" value="OCD_Mu_crystall"/>
    <property type="match status" value="1"/>
</dbReference>
<dbReference type="OrthoDB" id="9792005at2"/>
<dbReference type="GeneID" id="301138354"/>
<comment type="caution">
    <text evidence="2">The sequence shown here is derived from an EMBL/GenBank/DDBJ whole genome shotgun (WGS) entry which is preliminary data.</text>
</comment>
<name>A0A0M0LA08_9BACL</name>
<dbReference type="PATRIC" id="fig|263475.3.peg.2824"/>
<evidence type="ECO:0000256" key="1">
    <source>
        <dbReference type="ARBA" id="ARBA00008903"/>
    </source>
</evidence>
<dbReference type="EMBL" id="LILB01000008">
    <property type="protein sequence ID" value="KOO47889.1"/>
    <property type="molecule type" value="Genomic_DNA"/>
</dbReference>
<dbReference type="PANTHER" id="PTHR13812">
    <property type="entry name" value="KETIMINE REDUCTASE MU-CRYSTALLIN"/>
    <property type="match status" value="1"/>
</dbReference>
<evidence type="ECO:0000313" key="2">
    <source>
        <dbReference type="EMBL" id="KOO47889.1"/>
    </source>
</evidence>
<dbReference type="GO" id="GO:0019752">
    <property type="term" value="P:carboxylic acid metabolic process"/>
    <property type="evidence" value="ECO:0007669"/>
    <property type="project" value="UniProtKB-ARBA"/>
</dbReference>
<reference evidence="3" key="1">
    <citation type="submission" date="2015-08" db="EMBL/GenBank/DDBJ databases">
        <title>Fjat-10028 dsm 16317.</title>
        <authorList>
            <person name="Liu B."/>
            <person name="Wang J."/>
            <person name="Zhu Y."/>
            <person name="Liu G."/>
            <person name="Chen Q."/>
            <person name="Chen Z."/>
            <person name="Lan J."/>
            <person name="Che J."/>
            <person name="Ge C."/>
            <person name="Shi H."/>
            <person name="Pan Z."/>
            <person name="Liu X."/>
        </authorList>
    </citation>
    <scope>NUCLEOTIDE SEQUENCE [LARGE SCALE GENOMIC DNA]</scope>
    <source>
        <strain evidence="3">DSM 16317</strain>
    </source>
</reference>
<organism evidence="2 3">
    <name type="scientific">Viridibacillus arvi</name>
    <dbReference type="NCBI Taxonomy" id="263475"/>
    <lineage>
        <taxon>Bacteria</taxon>
        <taxon>Bacillati</taxon>
        <taxon>Bacillota</taxon>
        <taxon>Bacilli</taxon>
        <taxon>Bacillales</taxon>
        <taxon>Caryophanaceae</taxon>
        <taxon>Viridibacillus</taxon>
    </lineage>
</organism>
<comment type="similarity">
    <text evidence="1">Belongs to the ornithine cyclodeaminase/mu-crystallin family.</text>
</comment>
<dbReference type="FunFam" id="3.40.50.720:FF:000311">
    <property type="entry name" value="Ornithine cyclodeaminase"/>
    <property type="match status" value="1"/>
</dbReference>
<dbReference type="InterPro" id="IPR023401">
    <property type="entry name" value="ODC_N"/>
</dbReference>
<dbReference type="InterPro" id="IPR003462">
    <property type="entry name" value="ODC_Mu_crystall"/>
</dbReference>
<dbReference type="GO" id="GO:0016491">
    <property type="term" value="F:oxidoreductase activity"/>
    <property type="evidence" value="ECO:0007669"/>
    <property type="project" value="UniProtKB-ARBA"/>
</dbReference>
<gene>
    <name evidence="2" type="ORF">AMD00_19855</name>
</gene>
<dbReference type="InterPro" id="IPR036291">
    <property type="entry name" value="NAD(P)-bd_dom_sf"/>
</dbReference>
<keyword evidence="3" id="KW-1185">Reference proteome</keyword>
<dbReference type="Proteomes" id="UP000036867">
    <property type="component" value="Unassembled WGS sequence"/>
</dbReference>
<dbReference type="PANTHER" id="PTHR13812:SF19">
    <property type="entry name" value="KETIMINE REDUCTASE MU-CRYSTALLIN"/>
    <property type="match status" value="1"/>
</dbReference>
<protein>
    <submittedName>
        <fullName evidence="2">Ornithine cyclodeaminase</fullName>
    </submittedName>
</protein>
<sequence length="327" mass="35326">MLILNEKQIMKSYSMKDAIEDVASVLKAKEGNKIASPHRTVIEFPDRDASALYMPSADLISEVAAVKVVTIFPQNPTKGMPTTQGVILLTDAENGSHIAMMNASYLTRLRTGALSGIATDYLAKKDATVLTVIGTGGMAFEQVLGVIAVRSISKILLVNKTISKAHQFGEKLQAFGITIPFETVEVVADAVKQADIICCATRSNEAVLNGEDLKPGVHINGIGSYLPHMREIDETSILKASKIVVDDLDGVKGEAGEFIHAAENGVWSFDETYCELGRLVTHDKKGRENNHEITIFKSVGAAYYDLAVAKGVYKKAKQQNSGVEIDV</sequence>
<dbReference type="Gene3D" id="3.30.1780.10">
    <property type="entry name" value="ornithine cyclodeaminase, domain 1"/>
    <property type="match status" value="1"/>
</dbReference>
<dbReference type="STRING" id="263475.AMD00_19855"/>
<evidence type="ECO:0000313" key="3">
    <source>
        <dbReference type="Proteomes" id="UP000036867"/>
    </source>
</evidence>